<proteinExistence type="predicted"/>
<feature type="region of interest" description="Disordered" evidence="1">
    <location>
        <begin position="67"/>
        <end position="108"/>
    </location>
</feature>
<name>A0ABR2JHN0_9PEZI</name>
<evidence type="ECO:0000313" key="3">
    <source>
        <dbReference type="Proteomes" id="UP001390339"/>
    </source>
</evidence>
<sequence length="402" mass="43977">MPSFSLLVLDQPGWPDRYRVLGPFLSDRIPTATRPQPDRNPTATRSRLVCERILLNGHSIKIRHKLEAAAAKKNKPATAGGKRKTTETVEDKDKDRDKDKAQRSQAAGAVQGPLSGCLEITNVRNALSDMGYLPGEIDCGSKLIADGKYAVSAAKAVVIQHTVPASKIAIAQTADKYDHKAAKDQPVSMSNYMPKRQSNTYVLWDTRIHLDILIAMVTYYDPTKAQYDAILAVEPDNLVSPPEQTPYESSVLFNTAKSINHVASPVISPSAVLVFCGGHLASPCQMVRMGLGATESQGGKCSVLERGRLCARVSVHEDPDGRFIDLTLKPEIGYQLPEMVEQEITGRYLGTPNCDAAESSLFMRKQPGVRNQLARLFKDPGPTHRAKGMRFPRGKDPAEPPP</sequence>
<feature type="region of interest" description="Disordered" evidence="1">
    <location>
        <begin position="378"/>
        <end position="402"/>
    </location>
</feature>
<gene>
    <name evidence="2" type="ORF">PGQ11_001977</name>
</gene>
<evidence type="ECO:0000256" key="1">
    <source>
        <dbReference type="SAM" id="MobiDB-lite"/>
    </source>
</evidence>
<reference evidence="2 3" key="1">
    <citation type="journal article" date="2024" name="IMA Fungus">
        <title>Apiospora arundinis, a panoply of carbohydrate-active enzymes and secondary metabolites.</title>
        <authorList>
            <person name="Sorensen T."/>
            <person name="Petersen C."/>
            <person name="Muurmann A.T."/>
            <person name="Christiansen J.V."/>
            <person name="Brundto M.L."/>
            <person name="Overgaard C.K."/>
            <person name="Boysen A.T."/>
            <person name="Wollenberg R.D."/>
            <person name="Larsen T.O."/>
            <person name="Sorensen J.L."/>
            <person name="Nielsen K.L."/>
            <person name="Sondergaard T.E."/>
        </authorList>
    </citation>
    <scope>NUCLEOTIDE SEQUENCE [LARGE SCALE GENOMIC DNA]</scope>
    <source>
        <strain evidence="2 3">AAU 773</strain>
    </source>
</reference>
<organism evidence="2 3">
    <name type="scientific">Apiospora arundinis</name>
    <dbReference type="NCBI Taxonomy" id="335852"/>
    <lineage>
        <taxon>Eukaryota</taxon>
        <taxon>Fungi</taxon>
        <taxon>Dikarya</taxon>
        <taxon>Ascomycota</taxon>
        <taxon>Pezizomycotina</taxon>
        <taxon>Sordariomycetes</taxon>
        <taxon>Xylariomycetidae</taxon>
        <taxon>Amphisphaeriales</taxon>
        <taxon>Apiosporaceae</taxon>
        <taxon>Apiospora</taxon>
    </lineage>
</organism>
<protein>
    <submittedName>
        <fullName evidence="2">Uncharacterized protein</fullName>
    </submittedName>
</protein>
<accession>A0ABR2JHN0</accession>
<comment type="caution">
    <text evidence="2">The sequence shown here is derived from an EMBL/GenBank/DDBJ whole genome shotgun (WGS) entry which is preliminary data.</text>
</comment>
<evidence type="ECO:0000313" key="2">
    <source>
        <dbReference type="EMBL" id="KAK8877031.1"/>
    </source>
</evidence>
<dbReference type="Proteomes" id="UP001390339">
    <property type="component" value="Unassembled WGS sequence"/>
</dbReference>
<feature type="compositionally biased region" description="Basic and acidic residues" evidence="1">
    <location>
        <begin position="84"/>
        <end position="102"/>
    </location>
</feature>
<feature type="compositionally biased region" description="Basic and acidic residues" evidence="1">
    <location>
        <begin position="393"/>
        <end position="402"/>
    </location>
</feature>
<dbReference type="EMBL" id="JAPCWZ010000002">
    <property type="protein sequence ID" value="KAK8877031.1"/>
    <property type="molecule type" value="Genomic_DNA"/>
</dbReference>
<feature type="compositionally biased region" description="Low complexity" evidence="1">
    <location>
        <begin position="68"/>
        <end position="80"/>
    </location>
</feature>
<keyword evidence="3" id="KW-1185">Reference proteome</keyword>